<sequence>MTTVSILKMYFMLNSYNLLHFRHLQKIQIAFLSQTGPTIEQKRPISRMSLQTWPINHAFAPNTSQTDDNVYFSVQTLGICSHVGRQAQIRTPLRDLMDWNGAKVDHVIASTIRLSLGNGGQKRYFVLGSQTPCPFVHEEWIPGSAGLYFPNWWLSVSCNPAGLHRLKRQ</sequence>
<name>A0AA40FDD5_9HYME</name>
<dbReference type="Proteomes" id="UP001177670">
    <property type="component" value="Unassembled WGS sequence"/>
</dbReference>
<protein>
    <submittedName>
        <fullName evidence="1">Uncharacterized protein</fullName>
    </submittedName>
</protein>
<accession>A0AA40FDD5</accession>
<dbReference type="EMBL" id="JAHYIQ010000060">
    <property type="protein sequence ID" value="KAK1116898.1"/>
    <property type="molecule type" value="Genomic_DNA"/>
</dbReference>
<keyword evidence="2" id="KW-1185">Reference proteome</keyword>
<gene>
    <name evidence="1" type="ORF">K0M31_017975</name>
</gene>
<evidence type="ECO:0000313" key="1">
    <source>
        <dbReference type="EMBL" id="KAK1116898.1"/>
    </source>
</evidence>
<proteinExistence type="predicted"/>
<comment type="caution">
    <text evidence="1">The sequence shown here is derived from an EMBL/GenBank/DDBJ whole genome shotgun (WGS) entry which is preliminary data.</text>
</comment>
<dbReference type="AlphaFoldDB" id="A0AA40FDD5"/>
<reference evidence="1" key="1">
    <citation type="submission" date="2021-10" db="EMBL/GenBank/DDBJ databases">
        <title>Melipona bicolor Genome sequencing and assembly.</title>
        <authorList>
            <person name="Araujo N.S."/>
            <person name="Arias M.C."/>
        </authorList>
    </citation>
    <scope>NUCLEOTIDE SEQUENCE</scope>
    <source>
        <strain evidence="1">USP_2M_L1-L4_2017</strain>
        <tissue evidence="1">Whole body</tissue>
    </source>
</reference>
<evidence type="ECO:0000313" key="2">
    <source>
        <dbReference type="Proteomes" id="UP001177670"/>
    </source>
</evidence>
<organism evidence="1 2">
    <name type="scientific">Melipona bicolor</name>
    <dbReference type="NCBI Taxonomy" id="60889"/>
    <lineage>
        <taxon>Eukaryota</taxon>
        <taxon>Metazoa</taxon>
        <taxon>Ecdysozoa</taxon>
        <taxon>Arthropoda</taxon>
        <taxon>Hexapoda</taxon>
        <taxon>Insecta</taxon>
        <taxon>Pterygota</taxon>
        <taxon>Neoptera</taxon>
        <taxon>Endopterygota</taxon>
        <taxon>Hymenoptera</taxon>
        <taxon>Apocrita</taxon>
        <taxon>Aculeata</taxon>
        <taxon>Apoidea</taxon>
        <taxon>Anthophila</taxon>
        <taxon>Apidae</taxon>
        <taxon>Melipona</taxon>
    </lineage>
</organism>